<feature type="active site" evidence="7">
    <location>
        <position position="165"/>
    </location>
</feature>
<feature type="compositionally biased region" description="Polar residues" evidence="10">
    <location>
        <begin position="564"/>
        <end position="576"/>
    </location>
</feature>
<dbReference type="GO" id="GO:0008360">
    <property type="term" value="P:regulation of cell shape"/>
    <property type="evidence" value="ECO:0007669"/>
    <property type="project" value="UniProtKB-KW"/>
</dbReference>
<evidence type="ECO:0000256" key="11">
    <source>
        <dbReference type="SAM" id="Phobius"/>
    </source>
</evidence>
<evidence type="ECO:0000256" key="3">
    <source>
        <dbReference type="ARBA" id="ARBA00022801"/>
    </source>
</evidence>
<keyword evidence="5" id="KW-0573">Peptidoglycan synthesis</keyword>
<protein>
    <submittedName>
        <fullName evidence="13">D-alanyl-D-alanine carboxypeptidase</fullName>
    </submittedName>
</protein>
<dbReference type="Proteomes" id="UP000189857">
    <property type="component" value="Unassembled WGS sequence"/>
</dbReference>
<proteinExistence type="inferred from homology"/>
<evidence type="ECO:0000256" key="8">
    <source>
        <dbReference type="PIRSR" id="PIRSR618044-2"/>
    </source>
</evidence>
<evidence type="ECO:0000256" key="9">
    <source>
        <dbReference type="RuleBase" id="RU004016"/>
    </source>
</evidence>
<evidence type="ECO:0000256" key="5">
    <source>
        <dbReference type="ARBA" id="ARBA00022984"/>
    </source>
</evidence>
<keyword evidence="11" id="KW-1133">Transmembrane helix</keyword>
<keyword evidence="14" id="KW-1185">Reference proteome</keyword>
<feature type="active site" description="Acyl-ester intermediate" evidence="7">
    <location>
        <position position="107"/>
    </location>
</feature>
<feature type="compositionally biased region" description="Polar residues" evidence="10">
    <location>
        <begin position="529"/>
        <end position="550"/>
    </location>
</feature>
<keyword evidence="13" id="KW-0645">Protease</keyword>
<feature type="active site" description="Proton acceptor" evidence="7">
    <location>
        <position position="110"/>
    </location>
</feature>
<evidence type="ECO:0000256" key="7">
    <source>
        <dbReference type="PIRSR" id="PIRSR618044-1"/>
    </source>
</evidence>
<feature type="domain" description="Peptidase S11 D-alanyl-D-alanine carboxypeptidase A N-terminal" evidence="12">
    <location>
        <begin position="72"/>
        <end position="307"/>
    </location>
</feature>
<gene>
    <name evidence="13" type="ORF">SAMN02745110_01463</name>
</gene>
<dbReference type="InterPro" id="IPR018044">
    <property type="entry name" value="Peptidase_S11"/>
</dbReference>
<keyword evidence="4" id="KW-0133">Cell shape</keyword>
<organism evidence="13 14">
    <name type="scientific">Eubacterium ruminantium</name>
    <dbReference type="NCBI Taxonomy" id="42322"/>
    <lineage>
        <taxon>Bacteria</taxon>
        <taxon>Bacillati</taxon>
        <taxon>Bacillota</taxon>
        <taxon>Clostridia</taxon>
        <taxon>Eubacteriales</taxon>
        <taxon>Eubacteriaceae</taxon>
        <taxon>Eubacterium</taxon>
    </lineage>
</organism>
<dbReference type="OrthoDB" id="9791132at2"/>
<dbReference type="PANTHER" id="PTHR21581">
    <property type="entry name" value="D-ALANYL-D-ALANINE CARBOXYPEPTIDASE"/>
    <property type="match status" value="1"/>
</dbReference>
<feature type="transmembrane region" description="Helical" evidence="11">
    <location>
        <begin position="24"/>
        <end position="43"/>
    </location>
</feature>
<accession>A0A1T4N476</accession>
<keyword evidence="13" id="KW-0121">Carboxypeptidase</keyword>
<dbReference type="GO" id="GO:0009252">
    <property type="term" value="P:peptidoglycan biosynthetic process"/>
    <property type="evidence" value="ECO:0007669"/>
    <property type="project" value="UniProtKB-KW"/>
</dbReference>
<feature type="binding site" evidence="8">
    <location>
        <position position="277"/>
    </location>
    <ligand>
        <name>substrate</name>
    </ligand>
</feature>
<keyword evidence="11" id="KW-0472">Membrane</keyword>
<evidence type="ECO:0000256" key="10">
    <source>
        <dbReference type="SAM" id="MobiDB-lite"/>
    </source>
</evidence>
<dbReference type="InterPro" id="IPR012338">
    <property type="entry name" value="Beta-lactam/transpept-like"/>
</dbReference>
<dbReference type="GO" id="GO:0006508">
    <property type="term" value="P:proteolysis"/>
    <property type="evidence" value="ECO:0007669"/>
    <property type="project" value="InterPro"/>
</dbReference>
<evidence type="ECO:0000313" key="13">
    <source>
        <dbReference type="EMBL" id="SJZ73944.1"/>
    </source>
</evidence>
<dbReference type="GO" id="GO:0071555">
    <property type="term" value="P:cell wall organization"/>
    <property type="evidence" value="ECO:0007669"/>
    <property type="project" value="UniProtKB-KW"/>
</dbReference>
<evidence type="ECO:0000256" key="1">
    <source>
        <dbReference type="ARBA" id="ARBA00007164"/>
    </source>
</evidence>
<evidence type="ECO:0000259" key="12">
    <source>
        <dbReference type="Pfam" id="PF00768"/>
    </source>
</evidence>
<keyword evidence="6" id="KW-0961">Cell wall biogenesis/degradation</keyword>
<dbReference type="PRINTS" id="PR00725">
    <property type="entry name" value="DADACBPTASE1"/>
</dbReference>
<dbReference type="EMBL" id="FUXA01000008">
    <property type="protein sequence ID" value="SJZ73944.1"/>
    <property type="molecule type" value="Genomic_DNA"/>
</dbReference>
<dbReference type="InterPro" id="IPR001967">
    <property type="entry name" value="Peptidase_S11_N"/>
</dbReference>
<dbReference type="Pfam" id="PF00768">
    <property type="entry name" value="Peptidase_S11"/>
    <property type="match status" value="1"/>
</dbReference>
<evidence type="ECO:0000256" key="2">
    <source>
        <dbReference type="ARBA" id="ARBA00022729"/>
    </source>
</evidence>
<evidence type="ECO:0000256" key="6">
    <source>
        <dbReference type="ARBA" id="ARBA00023316"/>
    </source>
</evidence>
<keyword evidence="2" id="KW-0732">Signal</keyword>
<dbReference type="AlphaFoldDB" id="A0A1T4N476"/>
<sequence length="587" mass="65110">MPFYNFEFSKFIKMNHIHIRKNRLITYILCLVIMFGSFIFYAAGPIGVVRAAEDTATPSDAEKGDKKKEIKKVDPPKVKAASAIVMDIDAGKILFEKDSHQKHYPASIAKLMTAFIAVEKGDLKSTVTMSNNAVDKTPSDSMNLALTYGEQLTLKDALYGMLLSSANEAAYAVAEHVGGDLNSFCGMMNDKASSLGCENTHFSNASGLHDKDTYTTAYDMALICCAAYSFPDFKNILSTPTYTIPATNKNTERVLWNGDDMIFESSEYYYPYAVCGKTGYTPEANATLVTYAEKNDRRLVCVLMDVPSTSEAYEDTTNLLNYCFENFHIFKPLENFSFDKIEIDSPLLNNYYTSLNHKLPNLSTDKEYTVYAGTHITADNIDKKVIIYDNPDSKIAGKIELSYEGENYGEVDIINNDYTDNSSKTVTEIINKTKKSGFTFHWYYVIMLAIAVIMVILLIEIHKLQQRRLDRKNIHSYPLIRHAAPKKSANNNKEKSAADSENAPAGSDEKNVADSENTSAGSDEKNAADSENVSNVSKKQNVAVSGNMSAGNKKKKTGKTPNNSSEKNTGKKSNPLTDGISIKKNNK</sequence>
<comment type="similarity">
    <text evidence="1 9">Belongs to the peptidase S11 family.</text>
</comment>
<keyword evidence="3" id="KW-0378">Hydrolase</keyword>
<evidence type="ECO:0000313" key="14">
    <source>
        <dbReference type="Proteomes" id="UP000189857"/>
    </source>
</evidence>
<dbReference type="SUPFAM" id="SSF56601">
    <property type="entry name" value="beta-lactamase/transpeptidase-like"/>
    <property type="match status" value="1"/>
</dbReference>
<evidence type="ECO:0000256" key="4">
    <source>
        <dbReference type="ARBA" id="ARBA00022960"/>
    </source>
</evidence>
<dbReference type="PANTHER" id="PTHR21581:SF33">
    <property type="entry name" value="D-ALANYL-D-ALANINE CARBOXYPEPTIDASE DACB"/>
    <property type="match status" value="1"/>
</dbReference>
<dbReference type="Gene3D" id="3.40.710.10">
    <property type="entry name" value="DD-peptidase/beta-lactamase superfamily"/>
    <property type="match status" value="1"/>
</dbReference>
<reference evidence="13 14" key="1">
    <citation type="submission" date="2017-02" db="EMBL/GenBank/DDBJ databases">
        <authorList>
            <person name="Peterson S.W."/>
        </authorList>
    </citation>
    <scope>NUCLEOTIDE SEQUENCE [LARGE SCALE GENOMIC DNA]</scope>
    <source>
        <strain evidence="13 14">ATCC 17233</strain>
    </source>
</reference>
<keyword evidence="11" id="KW-0812">Transmembrane</keyword>
<feature type="region of interest" description="Disordered" evidence="10">
    <location>
        <begin position="480"/>
        <end position="587"/>
    </location>
</feature>
<feature type="transmembrane region" description="Helical" evidence="11">
    <location>
        <begin position="442"/>
        <end position="461"/>
    </location>
</feature>
<name>A0A1T4N476_9FIRM</name>
<dbReference type="GO" id="GO:0009002">
    <property type="term" value="F:serine-type D-Ala-D-Ala carboxypeptidase activity"/>
    <property type="evidence" value="ECO:0007669"/>
    <property type="project" value="InterPro"/>
</dbReference>